<comment type="caution">
    <text evidence="11">The sequence shown here is derived from an EMBL/GenBank/DDBJ whole genome shotgun (WGS) entry which is preliminary data.</text>
</comment>
<accession>A0A2P6NCI0</accession>
<feature type="domain" description="RING-type" evidence="9">
    <location>
        <begin position="674"/>
        <end position="713"/>
    </location>
</feature>
<dbReference type="EMBL" id="MDYQ01000121">
    <property type="protein sequence ID" value="PRP81645.1"/>
    <property type="molecule type" value="Genomic_DNA"/>
</dbReference>
<gene>
    <name evidence="11" type="ORF">PROFUN_01152</name>
</gene>
<dbReference type="STRING" id="1890364.A0A2P6NCI0"/>
<keyword evidence="4" id="KW-0067">ATP-binding</keyword>
<dbReference type="PANTHER" id="PTHR45626">
    <property type="entry name" value="TRANSCRIPTION TERMINATION FACTOR 2-RELATED"/>
    <property type="match status" value="1"/>
</dbReference>
<dbReference type="AlphaFoldDB" id="A0A2P6NCI0"/>
<evidence type="ECO:0000313" key="11">
    <source>
        <dbReference type="EMBL" id="PRP81645.1"/>
    </source>
</evidence>
<dbReference type="InterPro" id="IPR038718">
    <property type="entry name" value="SNF2-like_sf"/>
</dbReference>
<dbReference type="GO" id="GO:0006281">
    <property type="term" value="P:DNA repair"/>
    <property type="evidence" value="ECO:0007669"/>
    <property type="project" value="TreeGrafter"/>
</dbReference>
<dbReference type="GO" id="GO:0005634">
    <property type="term" value="C:nucleus"/>
    <property type="evidence" value="ECO:0007669"/>
    <property type="project" value="TreeGrafter"/>
</dbReference>
<dbReference type="PANTHER" id="PTHR45626:SF26">
    <property type="entry name" value="FAMILY HELICASE, PUTATIVE (AFU_ORTHOLOGUE AFUA_2G09120)-RELATED"/>
    <property type="match status" value="1"/>
</dbReference>
<dbReference type="InterPro" id="IPR014001">
    <property type="entry name" value="Helicase_ATP-bd"/>
</dbReference>
<dbReference type="SMART" id="SM00184">
    <property type="entry name" value="RING"/>
    <property type="match status" value="1"/>
</dbReference>
<dbReference type="Gene3D" id="3.30.40.10">
    <property type="entry name" value="Zinc/RING finger domain, C3HC4 (zinc finger)"/>
    <property type="match status" value="1"/>
</dbReference>
<dbReference type="PROSITE" id="PS50030">
    <property type="entry name" value="UBA"/>
    <property type="match status" value="1"/>
</dbReference>
<dbReference type="Pfam" id="PF00271">
    <property type="entry name" value="Helicase_C"/>
    <property type="match status" value="1"/>
</dbReference>
<dbReference type="OrthoDB" id="31110at2759"/>
<name>A0A2P6NCI0_9EUKA</name>
<dbReference type="GO" id="GO:0004386">
    <property type="term" value="F:helicase activity"/>
    <property type="evidence" value="ECO:0007669"/>
    <property type="project" value="UniProtKB-KW"/>
</dbReference>
<dbReference type="SUPFAM" id="SSF57850">
    <property type="entry name" value="RING/U-box"/>
    <property type="match status" value="1"/>
</dbReference>
<dbReference type="Proteomes" id="UP000241769">
    <property type="component" value="Unassembled WGS sequence"/>
</dbReference>
<keyword evidence="2" id="KW-0378">Hydrolase</keyword>
<dbReference type="SMART" id="SM00490">
    <property type="entry name" value="HELICc"/>
    <property type="match status" value="1"/>
</dbReference>
<feature type="coiled-coil region" evidence="6">
    <location>
        <begin position="595"/>
        <end position="647"/>
    </location>
</feature>
<evidence type="ECO:0000256" key="7">
    <source>
        <dbReference type="SAM" id="MobiDB-lite"/>
    </source>
</evidence>
<dbReference type="GO" id="GO:0016787">
    <property type="term" value="F:hydrolase activity"/>
    <property type="evidence" value="ECO:0007669"/>
    <property type="project" value="UniProtKB-KW"/>
</dbReference>
<keyword evidence="1" id="KW-0547">Nucleotide-binding</keyword>
<feature type="compositionally biased region" description="Basic and acidic residues" evidence="7">
    <location>
        <begin position="934"/>
        <end position="991"/>
    </location>
</feature>
<dbReference type="Pfam" id="PF13639">
    <property type="entry name" value="zf-RING_2"/>
    <property type="match status" value="1"/>
</dbReference>
<sequence>MCWRCRGAWSDSDDSSRGMYSSEDDDLDGYSYRAPIYFTRKEKIQTSTDERGEWTFWKAIEITLYDWTSADDDPEGNTSVEFKFQFPNLLVKGQKVALYPHHSLGGFQKANVTEEEFCSIVKVQAVDQIMKSVGNNIYEVTLMINAANIIELVRQGKEIFFLSEILSDITTDIYALQNSQRDAYPWTKPDNHKTSIQEESIPQPENIKIPMYQYQLDALTWMKELEDNGGGRGSVSLLKEWKKIPGGRLFFDITKQGKAFLNRDASTCEISAKGGVYADAMGLGKTMVVMALIHTNPAPLPEKSSVEAFMDLDKGKLRSRATLVVAPNHLCKQWIEEFNKCLKKPLRTVIITGIRQLAKYTYQDICLADLVVVSFQFLRNKNYLNINRNAMNFVEDVNRGEEKNKLIMSIAEQNFRNHSPKLHQFHWHRLVIDEAHEVIDMYKPIQYLNTFLEISSRFPWYVTGTPFPNISKFNACCKLFRTNIEGIDSDTDSHRGYVSWPVAYQLTMPDFLYNHLYWRNTRESANGSNDLPPLEEKVIFLKFSKIERAMYNDAKAHYDDTRLRQICCHPQISKLDRSILGDEGKSLEEIKEAMITHKERSIKTLEARAEREEKELEAMEKKNGGTKEEVKNRKIAIEEKKKKHKETAKELGVTKSTLQFFLSIDSRMSKQEPCCICLEELEDQLAVTTCGHIFHHQCIVGSIRHHPECPLCRQKLGLVDISDPSKKKEEKEGKKEQVDDPMEDLISRCGTKMAHLIQWMRELKEKEPESKCILFSQWDEMLHQVGSTLTCEGVGNVYVKGSVFARNNAISTFKNDDNVRAIMLSLENAASGMNLTEATYVVLLDAVAGTREEARAIESQAIGRSHRTGQKKKVTVVRLIIEDTIEHELYLRNRVEERGVEAAPGVSEEMAMLQSRLDQRMAPRISMLQCLPPKEQKKKEEKEEETKGEKEETKEEKKEKKEEAKEEEKEKSEETKEEKREEGRREKRGREEEEERMTKKRKGEEEVTEEGWAKVALLISMGFENGEDNVAMLKKHNWDTEAAVLALTDQ</sequence>
<proteinExistence type="predicted"/>
<dbReference type="SMART" id="SM00487">
    <property type="entry name" value="DEXDc"/>
    <property type="match status" value="1"/>
</dbReference>
<reference evidence="11 12" key="1">
    <citation type="journal article" date="2018" name="Genome Biol. Evol.">
        <title>Multiple Roots of Fruiting Body Formation in Amoebozoa.</title>
        <authorList>
            <person name="Hillmann F."/>
            <person name="Forbes G."/>
            <person name="Novohradska S."/>
            <person name="Ferling I."/>
            <person name="Riege K."/>
            <person name="Groth M."/>
            <person name="Westermann M."/>
            <person name="Marz M."/>
            <person name="Spaller T."/>
            <person name="Winckler T."/>
            <person name="Schaap P."/>
            <person name="Glockner G."/>
        </authorList>
    </citation>
    <scope>NUCLEOTIDE SEQUENCE [LARGE SCALE GENOMIC DNA]</scope>
    <source>
        <strain evidence="11 12">Jena</strain>
    </source>
</reference>
<keyword evidence="5" id="KW-0862">Zinc</keyword>
<feature type="region of interest" description="Disordered" evidence="7">
    <location>
        <begin position="927"/>
        <end position="1010"/>
    </location>
</feature>
<evidence type="ECO:0000256" key="4">
    <source>
        <dbReference type="ARBA" id="ARBA00022840"/>
    </source>
</evidence>
<dbReference type="CDD" id="cd18793">
    <property type="entry name" value="SF2_C_SNF"/>
    <property type="match status" value="1"/>
</dbReference>
<dbReference type="GO" id="GO:0005524">
    <property type="term" value="F:ATP binding"/>
    <property type="evidence" value="ECO:0007669"/>
    <property type="project" value="UniProtKB-KW"/>
</dbReference>
<keyword evidence="6" id="KW-0175">Coiled coil</keyword>
<evidence type="ECO:0000259" key="10">
    <source>
        <dbReference type="PROSITE" id="PS51194"/>
    </source>
</evidence>
<dbReference type="PROSITE" id="PS51194">
    <property type="entry name" value="HELICASE_CTER"/>
    <property type="match status" value="1"/>
</dbReference>
<keyword evidence="12" id="KW-1185">Reference proteome</keyword>
<dbReference type="GO" id="GO:0008094">
    <property type="term" value="F:ATP-dependent activity, acting on DNA"/>
    <property type="evidence" value="ECO:0007669"/>
    <property type="project" value="TreeGrafter"/>
</dbReference>
<dbReference type="InterPro" id="IPR000330">
    <property type="entry name" value="SNF2_N"/>
</dbReference>
<evidence type="ECO:0000259" key="9">
    <source>
        <dbReference type="PROSITE" id="PS50089"/>
    </source>
</evidence>
<evidence type="ECO:0000259" key="8">
    <source>
        <dbReference type="PROSITE" id="PS50030"/>
    </source>
</evidence>
<keyword evidence="5" id="KW-0863">Zinc-finger</keyword>
<feature type="domain" description="UBA" evidence="8">
    <location>
        <begin position="1006"/>
        <end position="1050"/>
    </location>
</feature>
<evidence type="ECO:0000256" key="1">
    <source>
        <dbReference type="ARBA" id="ARBA00022741"/>
    </source>
</evidence>
<dbReference type="InterPro" id="IPR001841">
    <property type="entry name" value="Znf_RING"/>
</dbReference>
<dbReference type="InParanoid" id="A0A2P6NCI0"/>
<dbReference type="SUPFAM" id="SSF52540">
    <property type="entry name" value="P-loop containing nucleoside triphosphate hydrolases"/>
    <property type="match status" value="2"/>
</dbReference>
<organism evidence="11 12">
    <name type="scientific">Planoprotostelium fungivorum</name>
    <dbReference type="NCBI Taxonomy" id="1890364"/>
    <lineage>
        <taxon>Eukaryota</taxon>
        <taxon>Amoebozoa</taxon>
        <taxon>Evosea</taxon>
        <taxon>Variosea</taxon>
        <taxon>Cavosteliida</taxon>
        <taxon>Cavosteliaceae</taxon>
        <taxon>Planoprotostelium</taxon>
    </lineage>
</organism>
<protein>
    <submittedName>
        <fullName evidence="11">Putative superfamily II helicase</fullName>
    </submittedName>
</protein>
<dbReference type="Gene3D" id="3.40.50.300">
    <property type="entry name" value="P-loop containing nucleotide triphosphate hydrolases"/>
    <property type="match status" value="1"/>
</dbReference>
<evidence type="ECO:0000256" key="5">
    <source>
        <dbReference type="PROSITE-ProRule" id="PRU00175"/>
    </source>
</evidence>
<evidence type="ECO:0000256" key="6">
    <source>
        <dbReference type="SAM" id="Coils"/>
    </source>
</evidence>
<keyword evidence="3 11" id="KW-0347">Helicase</keyword>
<dbReference type="Gene3D" id="3.40.50.10810">
    <property type="entry name" value="Tandem AAA-ATPase domain"/>
    <property type="match status" value="1"/>
</dbReference>
<evidence type="ECO:0000256" key="3">
    <source>
        <dbReference type="ARBA" id="ARBA00022806"/>
    </source>
</evidence>
<evidence type="ECO:0000313" key="12">
    <source>
        <dbReference type="Proteomes" id="UP000241769"/>
    </source>
</evidence>
<dbReference type="InterPro" id="IPR049730">
    <property type="entry name" value="SNF2/RAD54-like_C"/>
</dbReference>
<dbReference type="GO" id="GO:0008270">
    <property type="term" value="F:zinc ion binding"/>
    <property type="evidence" value="ECO:0007669"/>
    <property type="project" value="UniProtKB-KW"/>
</dbReference>
<dbReference type="Pfam" id="PF00176">
    <property type="entry name" value="SNF2-rel_dom"/>
    <property type="match status" value="1"/>
</dbReference>
<feature type="domain" description="Helicase C-terminal" evidence="10">
    <location>
        <begin position="755"/>
        <end position="914"/>
    </location>
</feature>
<dbReference type="InterPro" id="IPR015940">
    <property type="entry name" value="UBA"/>
</dbReference>
<dbReference type="PROSITE" id="PS50089">
    <property type="entry name" value="ZF_RING_2"/>
    <property type="match status" value="1"/>
</dbReference>
<dbReference type="InterPro" id="IPR050628">
    <property type="entry name" value="SNF2_RAD54_helicase_TF"/>
</dbReference>
<evidence type="ECO:0000256" key="2">
    <source>
        <dbReference type="ARBA" id="ARBA00022801"/>
    </source>
</evidence>
<dbReference type="InterPro" id="IPR027417">
    <property type="entry name" value="P-loop_NTPase"/>
</dbReference>
<keyword evidence="5" id="KW-0479">Metal-binding</keyword>
<dbReference type="InterPro" id="IPR013083">
    <property type="entry name" value="Znf_RING/FYVE/PHD"/>
</dbReference>
<dbReference type="InterPro" id="IPR001650">
    <property type="entry name" value="Helicase_C-like"/>
</dbReference>